<keyword evidence="2" id="KW-1185">Reference proteome</keyword>
<reference evidence="1 2" key="2">
    <citation type="submission" date="2018-12" db="EMBL/GenBank/DDBJ databases">
        <title>Simiduia agarivorans gen. nov., sp. nov., a marine, agarolytic bacterium isolated from shallow coastal water from Keelung, Taiwan.</title>
        <authorList>
            <person name="Shieh W.Y."/>
        </authorList>
    </citation>
    <scope>NUCLEOTIDE SEQUENCE [LARGE SCALE GENOMIC DNA]</scope>
    <source>
        <strain evidence="1 2">GTF-13</strain>
    </source>
</reference>
<dbReference type="EMBL" id="QWEZ01000002">
    <property type="protein sequence ID" value="RRJ82443.1"/>
    <property type="molecule type" value="Genomic_DNA"/>
</dbReference>
<name>A0A3P3VNP5_9GAMM</name>
<proteinExistence type="predicted"/>
<organism evidence="1 2">
    <name type="scientific">Aestuariirhabdus litorea</name>
    <dbReference type="NCBI Taxonomy" id="2528527"/>
    <lineage>
        <taxon>Bacteria</taxon>
        <taxon>Pseudomonadati</taxon>
        <taxon>Pseudomonadota</taxon>
        <taxon>Gammaproteobacteria</taxon>
        <taxon>Oceanospirillales</taxon>
        <taxon>Aestuariirhabdaceae</taxon>
        <taxon>Aestuariirhabdus</taxon>
    </lineage>
</organism>
<dbReference type="AlphaFoldDB" id="A0A3P3VNP5"/>
<evidence type="ECO:0000313" key="2">
    <source>
        <dbReference type="Proteomes" id="UP000280792"/>
    </source>
</evidence>
<reference evidence="1 2" key="1">
    <citation type="submission" date="2018-08" db="EMBL/GenBank/DDBJ databases">
        <authorList>
            <person name="Khan S.A."/>
        </authorList>
    </citation>
    <scope>NUCLEOTIDE SEQUENCE [LARGE SCALE GENOMIC DNA]</scope>
    <source>
        <strain evidence="1 2">GTF-13</strain>
    </source>
</reference>
<gene>
    <name evidence="1" type="ORF">D0544_11240</name>
</gene>
<dbReference type="Proteomes" id="UP000280792">
    <property type="component" value="Unassembled WGS sequence"/>
</dbReference>
<comment type="caution">
    <text evidence="1">The sequence shown here is derived from an EMBL/GenBank/DDBJ whole genome shotgun (WGS) entry which is preliminary data.</text>
</comment>
<evidence type="ECO:0000313" key="1">
    <source>
        <dbReference type="EMBL" id="RRJ82443.1"/>
    </source>
</evidence>
<protein>
    <submittedName>
        <fullName evidence="1">Uncharacterized protein</fullName>
    </submittedName>
</protein>
<accession>A0A3P3VNP5</accession>
<sequence>MPCYDIDHCAYINDTYGYALDRGSTDREGLIDETGMALYKARMGAGAPGATNERDWKRSQ</sequence>